<comment type="subcellular location">
    <subcellularLocation>
        <location evidence="1">Membrane</location>
        <topology evidence="1">Multi-pass membrane protein</topology>
    </subcellularLocation>
</comment>
<keyword evidence="9" id="KW-1185">Reference proteome</keyword>
<evidence type="ECO:0000256" key="3">
    <source>
        <dbReference type="ARBA" id="ARBA00022989"/>
    </source>
</evidence>
<keyword evidence="2 6" id="KW-0812">Transmembrane</keyword>
<evidence type="ECO:0000256" key="6">
    <source>
        <dbReference type="SAM" id="Phobius"/>
    </source>
</evidence>
<dbReference type="GO" id="GO:0016020">
    <property type="term" value="C:membrane"/>
    <property type="evidence" value="ECO:0007669"/>
    <property type="project" value="UniProtKB-SubCell"/>
</dbReference>
<evidence type="ECO:0000313" key="8">
    <source>
        <dbReference type="EMBL" id="KAH7083570.1"/>
    </source>
</evidence>
<accession>A0A8K0VWZ5</accession>
<dbReference type="OrthoDB" id="5022096at2759"/>
<dbReference type="PANTHER" id="PTHR33048">
    <property type="entry name" value="PTH11-LIKE INTEGRAL MEMBRANE PROTEIN (AFU_ORTHOLOGUE AFUA_5G11245)"/>
    <property type="match status" value="1"/>
</dbReference>
<reference evidence="8" key="1">
    <citation type="journal article" date="2021" name="Nat. Commun.">
        <title>Genetic determinants of endophytism in the Arabidopsis root mycobiome.</title>
        <authorList>
            <person name="Mesny F."/>
            <person name="Miyauchi S."/>
            <person name="Thiergart T."/>
            <person name="Pickel B."/>
            <person name="Atanasova L."/>
            <person name="Karlsson M."/>
            <person name="Huettel B."/>
            <person name="Barry K.W."/>
            <person name="Haridas S."/>
            <person name="Chen C."/>
            <person name="Bauer D."/>
            <person name="Andreopoulos W."/>
            <person name="Pangilinan J."/>
            <person name="LaButti K."/>
            <person name="Riley R."/>
            <person name="Lipzen A."/>
            <person name="Clum A."/>
            <person name="Drula E."/>
            <person name="Henrissat B."/>
            <person name="Kohler A."/>
            <person name="Grigoriev I.V."/>
            <person name="Martin F.M."/>
            <person name="Hacquard S."/>
        </authorList>
    </citation>
    <scope>NUCLEOTIDE SEQUENCE</scope>
    <source>
        <strain evidence="8">MPI-SDFR-AT-0120</strain>
    </source>
</reference>
<dbReference type="AlphaFoldDB" id="A0A8K0VWZ5"/>
<dbReference type="EMBL" id="JAGMVJ010000013">
    <property type="protein sequence ID" value="KAH7083570.1"/>
    <property type="molecule type" value="Genomic_DNA"/>
</dbReference>
<sequence>ICFVVQGYYGLGRHTKTISKEDLVTFEKISFIQAIVSAIGALGMVKISIALFLLRLSKSKWYSCSLWTLIGFVVTYTVCAWLTFFLRCRPVASFWDHSLGGICYSMQLFKSVSMTNTADMAVFTDVCFSSLPIPIIWGLQMSRRTKGYLILVLSLGYFSVAMGIIKAKYQLSLVTNLDKHFDMSIQFWGTMQLNMGIIAANIPTLKPLLQKIIRTTSGDGYQQHNVAVRLGNGTIGSGNKLCRPRIGYRNSVYVRTEGGRFETIRNSRMHGQLKALDRGLKADMYSVDEDRVGSEERILDGVFDDPKSIKCTTELVVNTVKKENVT</sequence>
<evidence type="ECO:0000313" key="9">
    <source>
        <dbReference type="Proteomes" id="UP000813461"/>
    </source>
</evidence>
<feature type="domain" description="Rhodopsin" evidence="7">
    <location>
        <begin position="5"/>
        <end position="211"/>
    </location>
</feature>
<protein>
    <recommendedName>
        <fullName evidence="7">Rhodopsin domain-containing protein</fullName>
    </recommendedName>
</protein>
<dbReference type="Proteomes" id="UP000813461">
    <property type="component" value="Unassembled WGS sequence"/>
</dbReference>
<feature type="transmembrane region" description="Helical" evidence="6">
    <location>
        <begin position="31"/>
        <end position="54"/>
    </location>
</feature>
<dbReference type="Pfam" id="PF20684">
    <property type="entry name" value="Fung_rhodopsin"/>
    <property type="match status" value="1"/>
</dbReference>
<gene>
    <name evidence="8" type="ORF">FB567DRAFT_604586</name>
</gene>
<dbReference type="InterPro" id="IPR052337">
    <property type="entry name" value="SAT4-like"/>
</dbReference>
<dbReference type="PANTHER" id="PTHR33048:SF167">
    <property type="entry name" value="INTEGRAL MEMBRANE PROTEIN"/>
    <property type="match status" value="1"/>
</dbReference>
<evidence type="ECO:0000256" key="5">
    <source>
        <dbReference type="ARBA" id="ARBA00038359"/>
    </source>
</evidence>
<keyword evidence="3 6" id="KW-1133">Transmembrane helix</keyword>
<dbReference type="InterPro" id="IPR049326">
    <property type="entry name" value="Rhodopsin_dom_fungi"/>
</dbReference>
<feature type="transmembrane region" description="Helical" evidence="6">
    <location>
        <begin position="185"/>
        <end position="205"/>
    </location>
</feature>
<feature type="transmembrane region" description="Helical" evidence="6">
    <location>
        <begin position="120"/>
        <end position="139"/>
    </location>
</feature>
<feature type="transmembrane region" description="Helical" evidence="6">
    <location>
        <begin position="148"/>
        <end position="165"/>
    </location>
</feature>
<organism evidence="8 9">
    <name type="scientific">Paraphoma chrysanthemicola</name>
    <dbReference type="NCBI Taxonomy" id="798071"/>
    <lineage>
        <taxon>Eukaryota</taxon>
        <taxon>Fungi</taxon>
        <taxon>Dikarya</taxon>
        <taxon>Ascomycota</taxon>
        <taxon>Pezizomycotina</taxon>
        <taxon>Dothideomycetes</taxon>
        <taxon>Pleosporomycetidae</taxon>
        <taxon>Pleosporales</taxon>
        <taxon>Pleosporineae</taxon>
        <taxon>Phaeosphaeriaceae</taxon>
        <taxon>Paraphoma</taxon>
    </lineage>
</organism>
<keyword evidence="4 6" id="KW-0472">Membrane</keyword>
<name>A0A8K0VWZ5_9PLEO</name>
<feature type="transmembrane region" description="Helical" evidence="6">
    <location>
        <begin position="66"/>
        <end position="86"/>
    </location>
</feature>
<feature type="non-terminal residue" evidence="8">
    <location>
        <position position="1"/>
    </location>
</feature>
<evidence type="ECO:0000256" key="1">
    <source>
        <dbReference type="ARBA" id="ARBA00004141"/>
    </source>
</evidence>
<proteinExistence type="inferred from homology"/>
<evidence type="ECO:0000259" key="7">
    <source>
        <dbReference type="Pfam" id="PF20684"/>
    </source>
</evidence>
<evidence type="ECO:0000256" key="4">
    <source>
        <dbReference type="ARBA" id="ARBA00023136"/>
    </source>
</evidence>
<comment type="caution">
    <text evidence="8">The sequence shown here is derived from an EMBL/GenBank/DDBJ whole genome shotgun (WGS) entry which is preliminary data.</text>
</comment>
<comment type="similarity">
    <text evidence="5">Belongs to the SAT4 family.</text>
</comment>
<evidence type="ECO:0000256" key="2">
    <source>
        <dbReference type="ARBA" id="ARBA00022692"/>
    </source>
</evidence>